<dbReference type="AlphaFoldDB" id="A0AAD5H4X5"/>
<accession>A0AAD5H4X5</accession>
<keyword evidence="1" id="KW-0378">Hydrolase</keyword>
<proteinExistence type="predicted"/>
<dbReference type="PROSITE" id="PS00383">
    <property type="entry name" value="TYR_PHOSPHATASE_1"/>
    <property type="match status" value="1"/>
</dbReference>
<dbReference type="PROSITE" id="PS50056">
    <property type="entry name" value="TYR_PHOSPHATASE_2"/>
    <property type="match status" value="1"/>
</dbReference>
<evidence type="ECO:0000256" key="1">
    <source>
        <dbReference type="ARBA" id="ARBA00022801"/>
    </source>
</evidence>
<dbReference type="InterPro" id="IPR036047">
    <property type="entry name" value="F-box-like_dom_sf"/>
</dbReference>
<dbReference type="Pfam" id="PF22784">
    <property type="entry name" value="PTP-SAK"/>
    <property type="match status" value="1"/>
</dbReference>
<evidence type="ECO:0000313" key="3">
    <source>
        <dbReference type="EMBL" id="KAI7840365.1"/>
    </source>
</evidence>
<dbReference type="InterPro" id="IPR029021">
    <property type="entry name" value="Prot-tyrosine_phosphatase-like"/>
</dbReference>
<gene>
    <name evidence="3" type="ORF">COHA_005909</name>
</gene>
<dbReference type="PANTHER" id="PTHR47216:SF4">
    <property type="entry name" value="OS01G0859400 PROTEIN"/>
    <property type="match status" value="1"/>
</dbReference>
<dbReference type="Gene3D" id="1.20.1280.50">
    <property type="match status" value="1"/>
</dbReference>
<protein>
    <recommendedName>
        <fullName evidence="2">Tyrosine specific protein phosphatases domain-containing protein</fullName>
    </recommendedName>
</protein>
<dbReference type="InterPro" id="IPR057023">
    <property type="entry name" value="PTP-SAK"/>
</dbReference>
<dbReference type="InterPro" id="IPR016130">
    <property type="entry name" value="Tyr_Pase_AS"/>
</dbReference>
<dbReference type="SUPFAM" id="SSF81383">
    <property type="entry name" value="F-box domain"/>
    <property type="match status" value="1"/>
</dbReference>
<dbReference type="SMART" id="SM00195">
    <property type="entry name" value="DSPc"/>
    <property type="match status" value="1"/>
</dbReference>
<dbReference type="Proteomes" id="UP001205105">
    <property type="component" value="Unassembled WGS sequence"/>
</dbReference>
<dbReference type="InterPro" id="IPR020422">
    <property type="entry name" value="TYR_PHOSPHATASE_DUAL_dom"/>
</dbReference>
<feature type="domain" description="Tyrosine specific protein phosphatases" evidence="2">
    <location>
        <begin position="114"/>
        <end position="183"/>
    </location>
</feature>
<dbReference type="EMBL" id="JADXDR010000082">
    <property type="protein sequence ID" value="KAI7840365.1"/>
    <property type="molecule type" value="Genomic_DNA"/>
</dbReference>
<organism evidence="3 4">
    <name type="scientific">Chlorella ohadii</name>
    <dbReference type="NCBI Taxonomy" id="2649997"/>
    <lineage>
        <taxon>Eukaryota</taxon>
        <taxon>Viridiplantae</taxon>
        <taxon>Chlorophyta</taxon>
        <taxon>core chlorophytes</taxon>
        <taxon>Trebouxiophyceae</taxon>
        <taxon>Chlorellales</taxon>
        <taxon>Chlorellaceae</taxon>
        <taxon>Chlorella clade</taxon>
        <taxon>Chlorella</taxon>
    </lineage>
</organism>
<dbReference type="Pfam" id="PF12937">
    <property type="entry name" value="F-box-like"/>
    <property type="match status" value="1"/>
</dbReference>
<sequence>MLVAAAATETMAGRTTGLLGKSADGTISPLSFSLLWPYHAGLRAKLALQRRVSTEPAFSQITDDYYIGAWPSEQKLVPTVHPAVLDVTCELPLQVTPPAYLNLAVWDTHAPTVAQIDQGVSWALAQRAAGRKVLVHCAHGHGRSATVLAAILIAEGLAKGPAEAEALMKAERPRVRLNKRQKAALKQFRASSHGSCLLLIMLEAVRRAIQAHSKRKQAELEEEGREQAALEPLSVPADVIVACLSQLTEVSDLAAAGSVSREWRQLAAEADGAWRNAFIRDYGEQKAADVKHLRLWRERYIACRLDSVWHKLRSKARYLDELEDSAGLVEKQTQTLLARLSQMDRTLSHRRHDLNAQLAALSGHRGTHADTQRGQELLELAAAGGDPERCPRLTQEACASLLEMKKDLDYWRTSIAQEKEQLHRLWDSLSYINDCIKRARRDIGQLQQRKAALEQATRWRPNVRRT</sequence>
<dbReference type="PANTHER" id="PTHR47216">
    <property type="match status" value="1"/>
</dbReference>
<evidence type="ECO:0000313" key="4">
    <source>
        <dbReference type="Proteomes" id="UP001205105"/>
    </source>
</evidence>
<dbReference type="Gene3D" id="3.90.190.10">
    <property type="entry name" value="Protein tyrosine phosphatase superfamily"/>
    <property type="match status" value="1"/>
</dbReference>
<dbReference type="InterPro" id="IPR001810">
    <property type="entry name" value="F-box_dom"/>
</dbReference>
<evidence type="ECO:0000259" key="2">
    <source>
        <dbReference type="PROSITE" id="PS50056"/>
    </source>
</evidence>
<dbReference type="SUPFAM" id="SSF52799">
    <property type="entry name" value="(Phosphotyrosine protein) phosphatases II"/>
    <property type="match status" value="1"/>
</dbReference>
<dbReference type="CDD" id="cd14527">
    <property type="entry name" value="DSP_bac"/>
    <property type="match status" value="1"/>
</dbReference>
<reference evidence="3" key="1">
    <citation type="submission" date="2020-11" db="EMBL/GenBank/DDBJ databases">
        <title>Chlorella ohadii genome sequencing and assembly.</title>
        <authorList>
            <person name="Murik O."/>
            <person name="Treves H."/>
            <person name="Kedem I."/>
            <person name="Shotland Y."/>
            <person name="Kaplan A."/>
        </authorList>
    </citation>
    <scope>NUCLEOTIDE SEQUENCE</scope>
    <source>
        <strain evidence="3">1</strain>
    </source>
</reference>
<dbReference type="InterPro" id="IPR000387">
    <property type="entry name" value="Tyr_Pase_dom"/>
</dbReference>
<dbReference type="GO" id="GO:0016791">
    <property type="term" value="F:phosphatase activity"/>
    <property type="evidence" value="ECO:0007669"/>
    <property type="project" value="UniProtKB-ARBA"/>
</dbReference>
<name>A0AAD5H4X5_9CHLO</name>
<keyword evidence="4" id="KW-1185">Reference proteome</keyword>
<comment type="caution">
    <text evidence="3">The sequence shown here is derived from an EMBL/GenBank/DDBJ whole genome shotgun (WGS) entry which is preliminary data.</text>
</comment>